<protein>
    <submittedName>
        <fullName evidence="1">Uncharacterized protein</fullName>
    </submittedName>
</protein>
<organism evidence="1">
    <name type="scientific">Siphoviridae sp. ct5jB2</name>
    <dbReference type="NCBI Taxonomy" id="2825337"/>
    <lineage>
        <taxon>Viruses</taxon>
        <taxon>Duplodnaviria</taxon>
        <taxon>Heunggongvirae</taxon>
        <taxon>Uroviricota</taxon>
        <taxon>Caudoviricetes</taxon>
    </lineage>
</organism>
<accession>A0A8S5TTM9</accession>
<dbReference type="EMBL" id="BK015927">
    <property type="protein sequence ID" value="DAF85572.1"/>
    <property type="molecule type" value="Genomic_DNA"/>
</dbReference>
<evidence type="ECO:0000313" key="1">
    <source>
        <dbReference type="EMBL" id="DAF85572.1"/>
    </source>
</evidence>
<name>A0A8S5TTM9_9CAUD</name>
<proteinExistence type="predicted"/>
<reference evidence="1" key="1">
    <citation type="journal article" date="2021" name="Proc. Natl. Acad. Sci. U.S.A.">
        <title>A Catalog of Tens of Thousands of Viruses from Human Metagenomes Reveals Hidden Associations with Chronic Diseases.</title>
        <authorList>
            <person name="Tisza M.J."/>
            <person name="Buck C.B."/>
        </authorList>
    </citation>
    <scope>NUCLEOTIDE SEQUENCE</scope>
    <source>
        <strain evidence="1">Ct5jB2</strain>
    </source>
</reference>
<sequence length="92" mass="10928">MNDIIEKLKNGEELSEKEIKKLVYEGNFVDEIEGDDYRWQRDVQTIIDIDGQLYAVDWLMGLTECQENDFFNQPYKVKCVEKVIRTKSYEAI</sequence>